<dbReference type="EMBL" id="JARK01001341">
    <property type="protein sequence ID" value="EYC30087.1"/>
    <property type="molecule type" value="Genomic_DNA"/>
</dbReference>
<dbReference type="Proteomes" id="UP000024635">
    <property type="component" value="Unassembled WGS sequence"/>
</dbReference>
<keyword evidence="2" id="KW-1185">Reference proteome</keyword>
<protein>
    <submittedName>
        <fullName evidence="1">Uncharacterized protein</fullName>
    </submittedName>
</protein>
<comment type="caution">
    <text evidence="1">The sequence shown here is derived from an EMBL/GenBank/DDBJ whole genome shotgun (WGS) entry which is preliminary data.</text>
</comment>
<proteinExistence type="predicted"/>
<organism evidence="1 2">
    <name type="scientific">Ancylostoma ceylanicum</name>
    <dbReference type="NCBI Taxonomy" id="53326"/>
    <lineage>
        <taxon>Eukaryota</taxon>
        <taxon>Metazoa</taxon>
        <taxon>Ecdysozoa</taxon>
        <taxon>Nematoda</taxon>
        <taxon>Chromadorea</taxon>
        <taxon>Rhabditida</taxon>
        <taxon>Rhabditina</taxon>
        <taxon>Rhabditomorpha</taxon>
        <taxon>Strongyloidea</taxon>
        <taxon>Ancylostomatidae</taxon>
        <taxon>Ancylostomatinae</taxon>
        <taxon>Ancylostoma</taxon>
    </lineage>
</organism>
<gene>
    <name evidence="1" type="primary">Acey_s0005.g2443</name>
    <name evidence="1" type="ORF">Y032_0005g2443</name>
</gene>
<accession>A0A016VSU3</accession>
<reference evidence="2" key="1">
    <citation type="journal article" date="2015" name="Nat. Genet.">
        <title>The genome and transcriptome of the zoonotic hookworm Ancylostoma ceylanicum identify infection-specific gene families.</title>
        <authorList>
            <person name="Schwarz E.M."/>
            <person name="Hu Y."/>
            <person name="Antoshechkin I."/>
            <person name="Miller M.M."/>
            <person name="Sternberg P.W."/>
            <person name="Aroian R.V."/>
        </authorList>
    </citation>
    <scope>NUCLEOTIDE SEQUENCE</scope>
    <source>
        <strain evidence="2">HY135</strain>
    </source>
</reference>
<evidence type="ECO:0000313" key="1">
    <source>
        <dbReference type="EMBL" id="EYC30087.1"/>
    </source>
</evidence>
<name>A0A016VSU3_9BILA</name>
<dbReference type="AlphaFoldDB" id="A0A016VSU3"/>
<evidence type="ECO:0000313" key="2">
    <source>
        <dbReference type="Proteomes" id="UP000024635"/>
    </source>
</evidence>
<sequence length="69" mass="7642">MSLVVKPMSAEQTCSRRCSETTQTSGRTRSVVRVLIAGIGVMPRHPPQQLNSCPHLDSVLEPFHCSYVM</sequence>